<dbReference type="AlphaFoldDB" id="A0A094R3M9"/>
<dbReference type="InterPro" id="IPR035906">
    <property type="entry name" value="MetI-like_sf"/>
</dbReference>
<dbReference type="CDD" id="cd06261">
    <property type="entry name" value="TM_PBP2"/>
    <property type="match status" value="1"/>
</dbReference>
<feature type="transmembrane region" description="Helical" evidence="7">
    <location>
        <begin position="106"/>
        <end position="127"/>
    </location>
</feature>
<dbReference type="Pfam" id="PF00528">
    <property type="entry name" value="BPD_transp_1"/>
    <property type="match status" value="1"/>
</dbReference>
<feature type="transmembrane region" description="Helical" evidence="7">
    <location>
        <begin position="374"/>
        <end position="394"/>
    </location>
</feature>
<feature type="transmembrane region" description="Helical" evidence="7">
    <location>
        <begin position="174"/>
        <end position="193"/>
    </location>
</feature>
<evidence type="ECO:0000313" key="9">
    <source>
        <dbReference type="EMBL" id="KGA21481.1"/>
    </source>
</evidence>
<evidence type="ECO:0000259" key="8">
    <source>
        <dbReference type="PROSITE" id="PS50928"/>
    </source>
</evidence>
<dbReference type="PANTHER" id="PTHR43163:SF6">
    <property type="entry name" value="DIPEPTIDE TRANSPORT SYSTEM PERMEASE PROTEIN DPPB-RELATED"/>
    <property type="match status" value="1"/>
</dbReference>
<evidence type="ECO:0000256" key="3">
    <source>
        <dbReference type="ARBA" id="ARBA00022475"/>
    </source>
</evidence>
<organism evidence="9">
    <name type="scientific">freshwater metagenome</name>
    <dbReference type="NCBI Taxonomy" id="449393"/>
    <lineage>
        <taxon>unclassified sequences</taxon>
        <taxon>metagenomes</taxon>
        <taxon>ecological metagenomes</taxon>
    </lineage>
</organism>
<dbReference type="PROSITE" id="PS50928">
    <property type="entry name" value="ABC_TM1"/>
    <property type="match status" value="1"/>
</dbReference>
<dbReference type="EMBL" id="JNSL01000006">
    <property type="protein sequence ID" value="KGA21481.1"/>
    <property type="molecule type" value="Genomic_DNA"/>
</dbReference>
<feature type="transmembrane region" description="Helical" evidence="7">
    <location>
        <begin position="318"/>
        <end position="335"/>
    </location>
</feature>
<dbReference type="PANTHER" id="PTHR43163">
    <property type="entry name" value="DIPEPTIDE TRANSPORT SYSTEM PERMEASE PROTEIN DPPB-RELATED"/>
    <property type="match status" value="1"/>
</dbReference>
<evidence type="ECO:0000256" key="7">
    <source>
        <dbReference type="SAM" id="Phobius"/>
    </source>
</evidence>
<protein>
    <recommendedName>
        <fullName evidence="8">ABC transmembrane type-1 domain-containing protein</fullName>
    </recommendedName>
</protein>
<accession>A0A094R3M9</accession>
<reference evidence="9" key="1">
    <citation type="submission" date="2014-06" db="EMBL/GenBank/DDBJ databases">
        <title>Key roles for freshwater Actinobacteria revealed by deep metagenomic sequencing.</title>
        <authorList>
            <person name="Ghai R."/>
            <person name="Mizuno C.M."/>
            <person name="Picazo A."/>
            <person name="Camacho A."/>
            <person name="Rodriguez-Valera F."/>
        </authorList>
    </citation>
    <scope>NUCLEOTIDE SEQUENCE</scope>
</reference>
<feature type="transmembrane region" description="Helical" evidence="7">
    <location>
        <begin position="9"/>
        <end position="27"/>
    </location>
</feature>
<name>A0A094R3M9_9ZZZZ</name>
<gene>
    <name evidence="9" type="ORF">GM51_2075</name>
</gene>
<feature type="transmembrane region" description="Helical" evidence="7">
    <location>
        <begin position="478"/>
        <end position="501"/>
    </location>
</feature>
<comment type="caution">
    <text evidence="9">The sequence shown here is derived from an EMBL/GenBank/DDBJ whole genome shotgun (WGS) entry which is preliminary data.</text>
</comment>
<dbReference type="GO" id="GO:0055085">
    <property type="term" value="P:transmembrane transport"/>
    <property type="evidence" value="ECO:0007669"/>
    <property type="project" value="InterPro"/>
</dbReference>
<proteinExistence type="predicted"/>
<evidence type="ECO:0000256" key="6">
    <source>
        <dbReference type="ARBA" id="ARBA00023136"/>
    </source>
</evidence>
<keyword evidence="6 7" id="KW-0472">Membrane</keyword>
<evidence type="ECO:0000256" key="1">
    <source>
        <dbReference type="ARBA" id="ARBA00004651"/>
    </source>
</evidence>
<feature type="transmembrane region" description="Helical" evidence="7">
    <location>
        <begin position="434"/>
        <end position="458"/>
    </location>
</feature>
<dbReference type="Gene3D" id="1.10.3720.10">
    <property type="entry name" value="MetI-like"/>
    <property type="match status" value="1"/>
</dbReference>
<feature type="domain" description="ABC transmembrane type-1" evidence="8">
    <location>
        <begin position="100"/>
        <end position="501"/>
    </location>
</feature>
<comment type="subcellular location">
    <subcellularLocation>
        <location evidence="1">Cell membrane</location>
        <topology evidence="1">Multi-pass membrane protein</topology>
    </subcellularLocation>
</comment>
<feature type="transmembrane region" description="Helical" evidence="7">
    <location>
        <begin position="227"/>
        <end position="245"/>
    </location>
</feature>
<feature type="transmembrane region" description="Helical" evidence="7">
    <location>
        <begin position="134"/>
        <end position="154"/>
    </location>
</feature>
<sequence>MFAYISRRLGVLVVILFGSSFILYNLAAVSGDPLEELRLSREPNVEQRILALTRELNLDVPPPLRYFLWLRGVLGLFIGNPDFGLTRTSQPVINEVLLALPVTIRLVTAATIIAIILGITIGIVTALRQYSRFDYAMTFVSFLFFSLPIFWVAVLLKEYLAIQFNTFLSEPRISMQWLVGLSVASGVFWSAIISGSRKRVLMIFGGVAVANFAFLSLLSALEWFANPSLGPVVIGLLSIGVAFGVTQLSTGISNKAALHSSLAMAALAVILYYPIQWLFEQDGKIIIYPLMIITLFIVAGTVPLRFSKIDRGPIIRTSMISAFIMGLLIVIDQLMQTWKPYMESDAVYFRPIPTIGQVNALLEPGDFWMSLLDALVHMFLPTLALLLISFAGYVRFSRGTLLEVLNQDYIRTARAKGLTERTVIMRHAFRNTMIPLATIMVVDFAGIIGGAIITERIFGWIGMGTLFNTAINSMDLNLLMGVFLLTGFLAVSANLVADLLYSALDPRIRAGAGGK</sequence>
<feature type="transmembrane region" description="Helical" evidence="7">
    <location>
        <begin position="257"/>
        <end position="279"/>
    </location>
</feature>
<evidence type="ECO:0000256" key="2">
    <source>
        <dbReference type="ARBA" id="ARBA00022448"/>
    </source>
</evidence>
<feature type="transmembrane region" description="Helical" evidence="7">
    <location>
        <begin position="200"/>
        <end position="221"/>
    </location>
</feature>
<evidence type="ECO:0000256" key="4">
    <source>
        <dbReference type="ARBA" id="ARBA00022692"/>
    </source>
</evidence>
<dbReference type="GO" id="GO:0005886">
    <property type="term" value="C:plasma membrane"/>
    <property type="evidence" value="ECO:0007669"/>
    <property type="project" value="UniProtKB-SubCell"/>
</dbReference>
<dbReference type="InterPro" id="IPR000515">
    <property type="entry name" value="MetI-like"/>
</dbReference>
<keyword evidence="3" id="KW-1003">Cell membrane</keyword>
<keyword evidence="5 7" id="KW-1133">Transmembrane helix</keyword>
<feature type="transmembrane region" description="Helical" evidence="7">
    <location>
        <begin position="285"/>
        <end position="306"/>
    </location>
</feature>
<keyword evidence="2" id="KW-0813">Transport</keyword>
<evidence type="ECO:0000256" key="5">
    <source>
        <dbReference type="ARBA" id="ARBA00022989"/>
    </source>
</evidence>
<keyword evidence="4 7" id="KW-0812">Transmembrane</keyword>